<dbReference type="Gene3D" id="3.90.1210.10">
    <property type="entry name" value="Antifreeze-like/N-acetylneuraminic acid synthase C-terminal domain"/>
    <property type="match status" value="1"/>
</dbReference>
<dbReference type="InterPro" id="IPR036732">
    <property type="entry name" value="AFP_Neu5c_C_sf"/>
</dbReference>
<dbReference type="CDD" id="cd11615">
    <property type="entry name" value="SAF_NeuB_like"/>
    <property type="match status" value="1"/>
</dbReference>
<evidence type="ECO:0000313" key="2">
    <source>
        <dbReference type="EMBL" id="SHM26699.1"/>
    </source>
</evidence>
<sequence length="350" mass="39548">MEKKCKSTYLIGEIGQNHNGSFELAKQIIDLAAMPVREKLFDLPVKGMDAVKFTKRDLTQELSASEMKKPYLSPNSFGKTYGEHRKALELSDEQHFALFKYAKLKNLDFVETLCSPSCLSLLKYFEPNKLKVASRDLTNLPLLEALAETKIPIILSTGMTGKQELDEALEVITRIHSKISILHCVSEYPTHPQHVNLRSLDYLLKNYGEYSIGYSDHTIGISVPVAAVAKGAQIIEKHITIDRSMKGTDQKGSLGIDGVRRMVRDIRLMEMALGREDIFIQDAVQAVRNKLERSLATNRTIMKGEIMLEEDIHLLSPGTGYKWNERFRIIGKKTSQIIYKDEIILPGHIS</sequence>
<dbReference type="SUPFAM" id="SSF51569">
    <property type="entry name" value="Aldolase"/>
    <property type="match status" value="1"/>
</dbReference>
<reference evidence="3" key="1">
    <citation type="submission" date="2016-11" db="EMBL/GenBank/DDBJ databases">
        <authorList>
            <person name="Varghese N."/>
            <person name="Submissions S."/>
        </authorList>
    </citation>
    <scope>NUCLEOTIDE SEQUENCE [LARGE SCALE GENOMIC DNA]</scope>
    <source>
        <strain evidence="3">ACAM 48</strain>
    </source>
</reference>
<dbReference type="InterPro" id="IPR057736">
    <property type="entry name" value="SAF_PseI/NeuA/NeuB"/>
</dbReference>
<proteinExistence type="predicted"/>
<dbReference type="Proteomes" id="UP000190235">
    <property type="component" value="Chromosome I"/>
</dbReference>
<keyword evidence="3" id="KW-1185">Reference proteome</keyword>
<name>A0A1M7HE16_9FLAO</name>
<dbReference type="Gene3D" id="3.20.20.70">
    <property type="entry name" value="Aldolase class I"/>
    <property type="match status" value="1"/>
</dbReference>
<dbReference type="InterPro" id="IPR013132">
    <property type="entry name" value="PseI/NeuA/B-like_N"/>
</dbReference>
<protein>
    <submittedName>
        <fullName evidence="2">Sialic acid synthase</fullName>
    </submittedName>
</protein>
<accession>A0A1M7HE16</accession>
<dbReference type="STRING" id="143223.SAMN05878281_0098"/>
<dbReference type="RefSeq" id="WP_231919778.1">
    <property type="nucleotide sequence ID" value="NZ_LT670848.1"/>
</dbReference>
<dbReference type="Pfam" id="PF03102">
    <property type="entry name" value="NeuB"/>
    <property type="match status" value="1"/>
</dbReference>
<dbReference type="InterPro" id="IPR013785">
    <property type="entry name" value="Aldolase_TIM"/>
</dbReference>
<dbReference type="GO" id="GO:0047444">
    <property type="term" value="F:N-acylneuraminate-9-phosphate synthase activity"/>
    <property type="evidence" value="ECO:0007669"/>
    <property type="project" value="TreeGrafter"/>
</dbReference>
<dbReference type="PANTHER" id="PTHR42966">
    <property type="entry name" value="N-ACETYLNEURAMINATE SYNTHASE"/>
    <property type="match status" value="1"/>
</dbReference>
<dbReference type="PANTHER" id="PTHR42966:SF1">
    <property type="entry name" value="SIALIC ACID SYNTHASE"/>
    <property type="match status" value="1"/>
</dbReference>
<dbReference type="EMBL" id="LT670848">
    <property type="protein sequence ID" value="SHM26699.1"/>
    <property type="molecule type" value="Genomic_DNA"/>
</dbReference>
<dbReference type="AlphaFoldDB" id="A0A1M7HE16"/>
<dbReference type="InterPro" id="IPR051690">
    <property type="entry name" value="PseI-like"/>
</dbReference>
<feature type="domain" description="PseI/NeuA/B-like" evidence="1">
    <location>
        <begin position="47"/>
        <end position="276"/>
    </location>
</feature>
<evidence type="ECO:0000313" key="3">
    <source>
        <dbReference type="Proteomes" id="UP000190235"/>
    </source>
</evidence>
<dbReference type="SUPFAM" id="SSF51269">
    <property type="entry name" value="AFP III-like domain"/>
    <property type="match status" value="1"/>
</dbReference>
<dbReference type="GO" id="GO:0016051">
    <property type="term" value="P:carbohydrate biosynthetic process"/>
    <property type="evidence" value="ECO:0007669"/>
    <property type="project" value="InterPro"/>
</dbReference>
<organism evidence="2 3">
    <name type="scientific">Salegentibacter salegens</name>
    <dbReference type="NCBI Taxonomy" id="143223"/>
    <lineage>
        <taxon>Bacteria</taxon>
        <taxon>Pseudomonadati</taxon>
        <taxon>Bacteroidota</taxon>
        <taxon>Flavobacteriia</taxon>
        <taxon>Flavobacteriales</taxon>
        <taxon>Flavobacteriaceae</taxon>
        <taxon>Salegentibacter</taxon>
    </lineage>
</organism>
<gene>
    <name evidence="2" type="ORF">SAMN05878281_0098</name>
</gene>
<evidence type="ECO:0000259" key="1">
    <source>
        <dbReference type="Pfam" id="PF03102"/>
    </source>
</evidence>